<keyword evidence="13 14" id="KW-0998">Cell outer membrane</keyword>
<proteinExistence type="inferred from homology"/>
<evidence type="ECO:0000256" key="12">
    <source>
        <dbReference type="ARBA" id="ARBA00023170"/>
    </source>
</evidence>
<dbReference type="CDD" id="cd01347">
    <property type="entry name" value="ligand_gated_channel"/>
    <property type="match status" value="1"/>
</dbReference>
<reference evidence="18 19" key="1">
    <citation type="submission" date="2014-01" db="EMBL/GenBank/DDBJ databases">
        <title>Development of a Comparative Genomic Fingerprinting Assay for High Resolution Genotyping of Arcobacter butzleri.</title>
        <authorList>
            <person name="Webb A.L."/>
            <person name="Inglis G.D."/>
            <person name="Kruczkiewicz P."/>
            <person name="Selinger L.B."/>
            <person name="Taboada E.N."/>
        </authorList>
    </citation>
    <scope>NUCLEOTIDE SEQUENCE [LARGE SCALE GENOMIC DNA]</scope>
    <source>
        <strain evidence="18 19">L348</strain>
    </source>
</reference>
<dbReference type="Gene3D" id="2.40.170.20">
    <property type="entry name" value="TonB-dependent receptor, beta-barrel domain"/>
    <property type="match status" value="1"/>
</dbReference>
<dbReference type="GO" id="GO:0015891">
    <property type="term" value="P:siderophore transport"/>
    <property type="evidence" value="ECO:0007669"/>
    <property type="project" value="InterPro"/>
</dbReference>
<dbReference type="PROSITE" id="PS52016">
    <property type="entry name" value="TONB_DEPENDENT_REC_3"/>
    <property type="match status" value="1"/>
</dbReference>
<evidence type="ECO:0000256" key="15">
    <source>
        <dbReference type="RuleBase" id="RU003357"/>
    </source>
</evidence>
<evidence type="ECO:0000256" key="8">
    <source>
        <dbReference type="ARBA" id="ARBA00023004"/>
    </source>
</evidence>
<keyword evidence="3 14" id="KW-0813">Transport</keyword>
<dbReference type="InterPro" id="IPR036942">
    <property type="entry name" value="Beta-barrel_TonB_sf"/>
</dbReference>
<evidence type="ECO:0000256" key="14">
    <source>
        <dbReference type="PROSITE-ProRule" id="PRU01360"/>
    </source>
</evidence>
<organism evidence="18 19">
    <name type="scientific">Aliarcobacter butzleri L348</name>
    <dbReference type="NCBI Taxonomy" id="1447256"/>
    <lineage>
        <taxon>Bacteria</taxon>
        <taxon>Pseudomonadati</taxon>
        <taxon>Campylobacterota</taxon>
        <taxon>Epsilonproteobacteria</taxon>
        <taxon>Campylobacterales</taxon>
        <taxon>Arcobacteraceae</taxon>
        <taxon>Aliarcobacter</taxon>
    </lineage>
</organism>
<dbReference type="GO" id="GO:0015344">
    <property type="term" value="F:siderophore uptake transmembrane transporter activity"/>
    <property type="evidence" value="ECO:0007669"/>
    <property type="project" value="TreeGrafter"/>
</dbReference>
<dbReference type="NCBIfam" id="TIGR01783">
    <property type="entry name" value="TonB-siderophor"/>
    <property type="match status" value="1"/>
</dbReference>
<evidence type="ECO:0000313" key="19">
    <source>
        <dbReference type="Proteomes" id="UP000035514"/>
    </source>
</evidence>
<dbReference type="InterPro" id="IPR037066">
    <property type="entry name" value="Plug_dom_sf"/>
</dbReference>
<keyword evidence="7" id="KW-0732">Signal</keyword>
<keyword evidence="8" id="KW-0408">Iron</keyword>
<dbReference type="PANTHER" id="PTHR32552">
    <property type="entry name" value="FERRICHROME IRON RECEPTOR-RELATED"/>
    <property type="match status" value="1"/>
</dbReference>
<keyword evidence="6 14" id="KW-0812">Transmembrane</keyword>
<gene>
    <name evidence="18" type="ORF">AA20_00370</name>
</gene>
<evidence type="ECO:0000256" key="4">
    <source>
        <dbReference type="ARBA" id="ARBA00022452"/>
    </source>
</evidence>
<evidence type="ECO:0000256" key="11">
    <source>
        <dbReference type="ARBA" id="ARBA00023136"/>
    </source>
</evidence>
<keyword evidence="10 15" id="KW-0798">TonB box</keyword>
<dbReference type="Proteomes" id="UP000035514">
    <property type="component" value="Unassembled WGS sequence"/>
</dbReference>
<keyword evidence="11 14" id="KW-0472">Membrane</keyword>
<evidence type="ECO:0000256" key="13">
    <source>
        <dbReference type="ARBA" id="ARBA00023237"/>
    </source>
</evidence>
<evidence type="ECO:0000256" key="3">
    <source>
        <dbReference type="ARBA" id="ARBA00022448"/>
    </source>
</evidence>
<comment type="caution">
    <text evidence="18">The sequence shown here is derived from an EMBL/GenBank/DDBJ whole genome shotgun (WGS) entry which is preliminary data.</text>
</comment>
<evidence type="ECO:0000256" key="9">
    <source>
        <dbReference type="ARBA" id="ARBA00023065"/>
    </source>
</evidence>
<keyword evidence="5" id="KW-0410">Iron transport</keyword>
<sequence>MKKFCLSIVLCSSLFSQDDTVVLDDILVTTDSPVETTAGVIKGYKSLTANSATKTTTSLKEIPKSVQVINSEIIDDQKAQSVSEVLHNSSGVVSNNPLATSGWESTLIRGFAAEQLQDGTSLIYNTGDRESLINIERIEVLKGPNAILYGGNLGTPIGGVVNLISKKPEDTPFVELGTTIGSNNLVKPSFDINQPLNESILFRITGEYTKSDSQIDVIERENYNLNPTVKINLNDNTAVTLQGKVSRWEGQDYQGLPAVGTVAGDFKIDKNLFIGDKNIPDSKTSLDSLALNIEHIFNDIWSVNAKGYLANSDFDERIQLNLGNEPMMGSTFALLNTRMYQEQKNKSFNIDTKAEFSDNTKVVFGAETSYLDDKGFMDNMGMASGMQFVDLTNPIYSIPYIDENRDIWSGEVNNKTSGVYTQIQQTLFEKLHLLAGAKLSKINIDFEDTYGGNNTTDKTKILLSGGIAFDVNDYITLFTSYSEGMKGVGWANYISAPKPIESTQYEAGIKFDVNDKLSGSLAMFKIKKENTIVADPATAGLTSIPNGEEESKGIDFDLVYQPTYNLSFLANYTNTHAKYTKDVSSTIFDGNKLGGVPEHSGRFWANYKFSDYALKGFSIGTGIYAQSETMVDGVNKYEVPGYHTYDAKIAYIYKNYEASLAIKNLTNRDYYERYDYYGGRVAPGMERTYLANLNVRF</sequence>
<feature type="domain" description="TonB-dependent receptor-like beta-barrel" evidence="16">
    <location>
        <begin position="231"/>
        <end position="665"/>
    </location>
</feature>
<evidence type="ECO:0000256" key="10">
    <source>
        <dbReference type="ARBA" id="ARBA00023077"/>
    </source>
</evidence>
<dbReference type="PATRIC" id="fig|1447256.3.peg.71"/>
<dbReference type="Pfam" id="PF00593">
    <property type="entry name" value="TonB_dep_Rec_b-barrel"/>
    <property type="match status" value="1"/>
</dbReference>
<keyword evidence="4 14" id="KW-1134">Transmembrane beta strand</keyword>
<evidence type="ECO:0000259" key="16">
    <source>
        <dbReference type="Pfam" id="PF00593"/>
    </source>
</evidence>
<dbReference type="PANTHER" id="PTHR32552:SF68">
    <property type="entry name" value="FERRICHROME OUTER MEMBRANE TRANSPORTER_PHAGE RECEPTOR"/>
    <property type="match status" value="1"/>
</dbReference>
<evidence type="ECO:0000259" key="17">
    <source>
        <dbReference type="Pfam" id="PF07715"/>
    </source>
</evidence>
<keyword evidence="9" id="KW-0406">Ion transport</keyword>
<feature type="domain" description="TonB-dependent receptor plug" evidence="17">
    <location>
        <begin position="59"/>
        <end position="152"/>
    </location>
</feature>
<keyword evidence="12" id="KW-0675">Receptor</keyword>
<comment type="similarity">
    <text evidence="2 14 15">Belongs to the TonB-dependent receptor family.</text>
</comment>
<comment type="subcellular location">
    <subcellularLocation>
        <location evidence="1 14">Cell outer membrane</location>
        <topology evidence="1 14">Multi-pass membrane protein</topology>
    </subcellularLocation>
</comment>
<dbReference type="AlphaFoldDB" id="A0A0G9K7X3"/>
<accession>A0A0G9K7X3</accession>
<evidence type="ECO:0000256" key="6">
    <source>
        <dbReference type="ARBA" id="ARBA00022692"/>
    </source>
</evidence>
<dbReference type="GO" id="GO:0038023">
    <property type="term" value="F:signaling receptor activity"/>
    <property type="evidence" value="ECO:0007669"/>
    <property type="project" value="InterPro"/>
</dbReference>
<dbReference type="RefSeq" id="WP_046995962.1">
    <property type="nucleotide sequence ID" value="NZ_JAIQ01000017.1"/>
</dbReference>
<dbReference type="SUPFAM" id="SSF56935">
    <property type="entry name" value="Porins"/>
    <property type="match status" value="1"/>
</dbReference>
<evidence type="ECO:0000313" key="18">
    <source>
        <dbReference type="EMBL" id="KLE02591.1"/>
    </source>
</evidence>
<dbReference type="InterPro" id="IPR010105">
    <property type="entry name" value="TonB_sidphr_rcpt"/>
</dbReference>
<evidence type="ECO:0008006" key="20">
    <source>
        <dbReference type="Google" id="ProtNLM"/>
    </source>
</evidence>
<dbReference type="GO" id="GO:0009279">
    <property type="term" value="C:cell outer membrane"/>
    <property type="evidence" value="ECO:0007669"/>
    <property type="project" value="UniProtKB-SubCell"/>
</dbReference>
<dbReference type="EMBL" id="JAIQ01000017">
    <property type="protein sequence ID" value="KLE02591.1"/>
    <property type="molecule type" value="Genomic_DNA"/>
</dbReference>
<evidence type="ECO:0000256" key="1">
    <source>
        <dbReference type="ARBA" id="ARBA00004571"/>
    </source>
</evidence>
<evidence type="ECO:0000256" key="2">
    <source>
        <dbReference type="ARBA" id="ARBA00009810"/>
    </source>
</evidence>
<name>A0A0G9K7X3_9BACT</name>
<evidence type="ECO:0000256" key="5">
    <source>
        <dbReference type="ARBA" id="ARBA00022496"/>
    </source>
</evidence>
<evidence type="ECO:0000256" key="7">
    <source>
        <dbReference type="ARBA" id="ARBA00022729"/>
    </source>
</evidence>
<dbReference type="InterPro" id="IPR039426">
    <property type="entry name" value="TonB-dep_rcpt-like"/>
</dbReference>
<protein>
    <recommendedName>
        <fullName evidence="20">TonB-denpendent receptor</fullName>
    </recommendedName>
</protein>
<dbReference type="InterPro" id="IPR012910">
    <property type="entry name" value="Plug_dom"/>
</dbReference>
<dbReference type="Pfam" id="PF07715">
    <property type="entry name" value="Plug"/>
    <property type="match status" value="1"/>
</dbReference>
<dbReference type="Gene3D" id="2.170.130.10">
    <property type="entry name" value="TonB-dependent receptor, plug domain"/>
    <property type="match status" value="1"/>
</dbReference>
<dbReference type="InterPro" id="IPR000531">
    <property type="entry name" value="Beta-barrel_TonB"/>
</dbReference>